<dbReference type="EMBL" id="PZQS01000002">
    <property type="protein sequence ID" value="PVD37231.1"/>
    <property type="molecule type" value="Genomic_DNA"/>
</dbReference>
<comment type="caution">
    <text evidence="3">The sequence shown here is derived from an EMBL/GenBank/DDBJ whole genome shotgun (WGS) entry which is preliminary data.</text>
</comment>
<sequence length="635" mass="69904">MNGDLLHRAIVRTHIYSPDQTTLTGRPSGQLSSRPHPGSGTVGSRQHHRRNHHKLNETIQHKVLSALSGSQILQVVHKLSAHQRDQLISHLEVSVITGVVLPSLNENQLARLLEALLPETLVTLTKRLTPQQVLDTIKRLTPHDLVAVLKLLTDAQVTDILTRLPREGVQALATATGDARLTQLMTPEVCGAVDVTGVQQLQRLHRLCSTMSFLSSAKRRPAAQGHCENSHLLTRRNTVESVQTKHELSRRSLADLLVSSPSAVIPSLLLLASINTVVDIIIELRTNQRKVLNALSGSQLMEIFRRLSPQLLARVLEAILPENFSILTRKLTPLQMLDVMKKLTPHDLVAVLNLLTDAQVTDILTRLPRESIQALAAATADARLTRLMTPEVYGAVDVTGVQQFCVPQCHFSLLQIVDSAQTNDELSRRSLADLLASSSSALIPGLVLLAPASTIVEIITELNETIQHKVLSALSGSQILHLVHRLSSHQRDELISHLEVSVITGVVLPSLNENQLARLMEALLPETLVTLTTRLTPQQVLDTIKRLTAHDLVSVLNLLTDAQVTDILTRLPREGVQALATTTGDARLTRLMTPEVYGAVDVTGVQQLQRLHRLCSTIMVIREPVRSRFYSNVKL</sequence>
<dbReference type="InterPro" id="IPR038076">
    <property type="entry name" value="MgtE_N_sf"/>
</dbReference>
<name>A0A2T7PUY9_POMCA</name>
<keyword evidence="4" id="KW-1185">Reference proteome</keyword>
<proteinExistence type="predicted"/>
<feature type="domain" description="Magnesium transporter MgtE intracellular" evidence="2">
    <location>
        <begin position="290"/>
        <end position="375"/>
    </location>
</feature>
<dbReference type="Proteomes" id="UP000245119">
    <property type="component" value="Linkage Group LG2"/>
</dbReference>
<evidence type="ECO:0000256" key="1">
    <source>
        <dbReference type="SAM" id="MobiDB-lite"/>
    </source>
</evidence>
<feature type="domain" description="Magnesium transporter MgtE intracellular" evidence="2">
    <location>
        <begin position="100"/>
        <end position="171"/>
    </location>
</feature>
<accession>A0A2T7PUY9</accession>
<evidence type="ECO:0000313" key="4">
    <source>
        <dbReference type="Proteomes" id="UP000245119"/>
    </source>
</evidence>
<dbReference type="InterPro" id="IPR006668">
    <property type="entry name" value="Mg_transptr_MgtE_intracell_dom"/>
</dbReference>
<dbReference type="Pfam" id="PF03448">
    <property type="entry name" value="MgtE_N"/>
    <property type="match status" value="2"/>
</dbReference>
<feature type="region of interest" description="Disordered" evidence="1">
    <location>
        <begin position="17"/>
        <end position="51"/>
    </location>
</feature>
<evidence type="ECO:0000259" key="2">
    <source>
        <dbReference type="Pfam" id="PF03448"/>
    </source>
</evidence>
<dbReference type="SUPFAM" id="SSF158791">
    <property type="entry name" value="MgtE N-terminal domain-like"/>
    <property type="match status" value="3"/>
</dbReference>
<dbReference type="Gene3D" id="1.25.60.10">
    <property type="entry name" value="MgtE N-terminal domain-like"/>
    <property type="match status" value="1"/>
</dbReference>
<reference evidence="3 4" key="1">
    <citation type="submission" date="2018-04" db="EMBL/GenBank/DDBJ databases">
        <title>The genome of golden apple snail Pomacea canaliculata provides insight into stress tolerance and invasive adaptation.</title>
        <authorList>
            <person name="Liu C."/>
            <person name="Liu B."/>
            <person name="Ren Y."/>
            <person name="Zhang Y."/>
            <person name="Wang H."/>
            <person name="Li S."/>
            <person name="Jiang F."/>
            <person name="Yin L."/>
            <person name="Zhang G."/>
            <person name="Qian W."/>
            <person name="Fan W."/>
        </authorList>
    </citation>
    <scope>NUCLEOTIDE SEQUENCE [LARGE SCALE GENOMIC DNA]</scope>
    <source>
        <strain evidence="3">SZHN2017</strain>
        <tissue evidence="3">Muscle</tissue>
    </source>
</reference>
<dbReference type="AlphaFoldDB" id="A0A2T7PUY9"/>
<organism evidence="3 4">
    <name type="scientific">Pomacea canaliculata</name>
    <name type="common">Golden apple snail</name>
    <dbReference type="NCBI Taxonomy" id="400727"/>
    <lineage>
        <taxon>Eukaryota</taxon>
        <taxon>Metazoa</taxon>
        <taxon>Spiralia</taxon>
        <taxon>Lophotrochozoa</taxon>
        <taxon>Mollusca</taxon>
        <taxon>Gastropoda</taxon>
        <taxon>Caenogastropoda</taxon>
        <taxon>Architaenioglossa</taxon>
        <taxon>Ampullarioidea</taxon>
        <taxon>Ampullariidae</taxon>
        <taxon>Pomacea</taxon>
    </lineage>
</organism>
<evidence type="ECO:0000313" key="3">
    <source>
        <dbReference type="EMBL" id="PVD37231.1"/>
    </source>
</evidence>
<gene>
    <name evidence="3" type="ORF">C0Q70_04226</name>
</gene>
<protein>
    <recommendedName>
        <fullName evidence="2">Magnesium transporter MgtE intracellular domain-containing protein</fullName>
    </recommendedName>
</protein>
<feature type="compositionally biased region" description="Polar residues" evidence="1">
    <location>
        <begin position="18"/>
        <end position="33"/>
    </location>
</feature>